<keyword evidence="4" id="KW-0862">Zinc</keyword>
<dbReference type="GO" id="GO:0016811">
    <property type="term" value="F:hydrolase activity, acting on carbon-nitrogen (but not peptide) bonds, in linear amides"/>
    <property type="evidence" value="ECO:0007669"/>
    <property type="project" value="TreeGrafter"/>
</dbReference>
<dbReference type="GO" id="GO:0009231">
    <property type="term" value="P:riboflavin biosynthetic process"/>
    <property type="evidence" value="ECO:0007669"/>
    <property type="project" value="TreeGrafter"/>
</dbReference>
<gene>
    <name evidence="5" type="ORF">SDC9_123627</name>
</gene>
<keyword evidence="2" id="KW-0479">Metal-binding</keyword>
<evidence type="ECO:0000256" key="3">
    <source>
        <dbReference type="ARBA" id="ARBA00022801"/>
    </source>
</evidence>
<keyword evidence="3" id="KW-0378">Hydrolase</keyword>
<name>A0A645CI66_9ZZZZ</name>
<dbReference type="InterPro" id="IPR024087">
    <property type="entry name" value="Creatininase-like_sf"/>
</dbReference>
<organism evidence="5">
    <name type="scientific">bioreactor metagenome</name>
    <dbReference type="NCBI Taxonomy" id="1076179"/>
    <lineage>
        <taxon>unclassified sequences</taxon>
        <taxon>metagenomes</taxon>
        <taxon>ecological metagenomes</taxon>
    </lineage>
</organism>
<dbReference type="InterPro" id="IPR003785">
    <property type="entry name" value="Creatininase/forma_Hydrolase"/>
</dbReference>
<evidence type="ECO:0000256" key="1">
    <source>
        <dbReference type="ARBA" id="ARBA00001947"/>
    </source>
</evidence>
<dbReference type="AlphaFoldDB" id="A0A645CI66"/>
<dbReference type="EMBL" id="VSSQ01027398">
    <property type="protein sequence ID" value="MPM76628.1"/>
    <property type="molecule type" value="Genomic_DNA"/>
</dbReference>
<evidence type="ECO:0000256" key="2">
    <source>
        <dbReference type="ARBA" id="ARBA00022723"/>
    </source>
</evidence>
<comment type="caution">
    <text evidence="5">The sequence shown here is derived from an EMBL/GenBank/DDBJ whole genome shotgun (WGS) entry which is preliminary data.</text>
</comment>
<dbReference type="Pfam" id="PF02633">
    <property type="entry name" value="Creatininase"/>
    <property type="match status" value="1"/>
</dbReference>
<accession>A0A645CI66</accession>
<reference evidence="5" key="1">
    <citation type="submission" date="2019-08" db="EMBL/GenBank/DDBJ databases">
        <authorList>
            <person name="Kucharzyk K."/>
            <person name="Murdoch R.W."/>
            <person name="Higgins S."/>
            <person name="Loffler F."/>
        </authorList>
    </citation>
    <scope>NUCLEOTIDE SEQUENCE</scope>
</reference>
<evidence type="ECO:0000313" key="5">
    <source>
        <dbReference type="EMBL" id="MPM76628.1"/>
    </source>
</evidence>
<evidence type="ECO:0008006" key="6">
    <source>
        <dbReference type="Google" id="ProtNLM"/>
    </source>
</evidence>
<sequence>MVDSLHGQGFKKLVIVNGHGGNTFKGHVRDLAKKYPNFTIVVVDWWSIIPTGDYFEEKTDDHAGEQETSVLLHYRPDLVKMEQAGDGKVTPLPMESINQKVGWLPRHWQLVSEDTGIGNPKKSTAEKGEKYAEAVVEEIAGLLIEMREL</sequence>
<evidence type="ECO:0000256" key="4">
    <source>
        <dbReference type="ARBA" id="ARBA00022833"/>
    </source>
</evidence>
<dbReference type="PANTHER" id="PTHR35005">
    <property type="entry name" value="3-DEHYDRO-SCYLLO-INOSOSE HYDROLASE"/>
    <property type="match status" value="1"/>
</dbReference>
<dbReference type="Gene3D" id="3.40.50.10310">
    <property type="entry name" value="Creatininase"/>
    <property type="match status" value="1"/>
</dbReference>
<dbReference type="GO" id="GO:0046872">
    <property type="term" value="F:metal ion binding"/>
    <property type="evidence" value="ECO:0007669"/>
    <property type="project" value="UniProtKB-KW"/>
</dbReference>
<proteinExistence type="predicted"/>
<dbReference type="SUPFAM" id="SSF102215">
    <property type="entry name" value="Creatininase"/>
    <property type="match status" value="1"/>
</dbReference>
<dbReference type="PANTHER" id="PTHR35005:SF1">
    <property type="entry name" value="2-AMINO-5-FORMYLAMINO-6-RIBOSYLAMINOPYRIMIDIN-4(3H)-ONE 5'-MONOPHOSPHATE DEFORMYLASE"/>
    <property type="match status" value="1"/>
</dbReference>
<comment type="cofactor">
    <cofactor evidence="1">
        <name>Zn(2+)</name>
        <dbReference type="ChEBI" id="CHEBI:29105"/>
    </cofactor>
</comment>
<protein>
    <recommendedName>
        <fullName evidence="6">Creatininase</fullName>
    </recommendedName>
</protein>